<dbReference type="OrthoDB" id="5339624at2"/>
<evidence type="ECO:0000313" key="3">
    <source>
        <dbReference type="Proteomes" id="UP000254920"/>
    </source>
</evidence>
<keyword evidence="1" id="KW-0812">Transmembrane</keyword>
<dbReference type="RefSeq" id="WP_089182202.1">
    <property type="nucleotide sequence ID" value="NZ_CP043427.1"/>
</dbReference>
<protein>
    <submittedName>
        <fullName evidence="2">Motility integral membrane protein</fullName>
    </submittedName>
</protein>
<proteinExistence type="predicted"/>
<evidence type="ECO:0000256" key="1">
    <source>
        <dbReference type="SAM" id="Phobius"/>
    </source>
</evidence>
<evidence type="ECO:0000313" key="2">
    <source>
        <dbReference type="EMBL" id="SUX11478.1"/>
    </source>
</evidence>
<dbReference type="EMBL" id="UFVD01000001">
    <property type="protein sequence ID" value="SUX11478.1"/>
    <property type="molecule type" value="Genomic_DNA"/>
</dbReference>
<keyword evidence="1" id="KW-0472">Membrane</keyword>
<name>A0A381DLG8_9BACT</name>
<reference evidence="2 3" key="1">
    <citation type="submission" date="2018-06" db="EMBL/GenBank/DDBJ databases">
        <authorList>
            <consortium name="Pathogen Informatics"/>
            <person name="Doyle S."/>
        </authorList>
    </citation>
    <scope>NUCLEOTIDE SEQUENCE [LARGE SCALE GENOMIC DNA]</scope>
    <source>
        <strain evidence="2 3">NCTC12475</strain>
    </source>
</reference>
<dbReference type="Proteomes" id="UP000254920">
    <property type="component" value="Unassembled WGS sequence"/>
</dbReference>
<keyword evidence="3" id="KW-1185">Reference proteome</keyword>
<feature type="transmembrane region" description="Helical" evidence="1">
    <location>
        <begin position="32"/>
        <end position="55"/>
    </location>
</feature>
<organism evidence="2 3">
    <name type="scientific">Campylobacter sputorum subsp. sputorum</name>
    <dbReference type="NCBI Taxonomy" id="32024"/>
    <lineage>
        <taxon>Bacteria</taxon>
        <taxon>Pseudomonadati</taxon>
        <taxon>Campylobacterota</taxon>
        <taxon>Epsilonproteobacteria</taxon>
        <taxon>Campylobacterales</taxon>
        <taxon>Campylobacteraceae</taxon>
        <taxon>Campylobacter</taxon>
    </lineage>
</organism>
<gene>
    <name evidence="2" type="ORF">NCTC12475_01706</name>
</gene>
<dbReference type="AlphaFoldDB" id="A0A381DLG8"/>
<dbReference type="GeneID" id="93090344"/>
<dbReference type="STRING" id="32024.GCA_000788295_00764"/>
<sequence>MKADNFIAFFTACGFFIGVMFVIIKIQDPVEIVVYTLLITFFFYLVIHLAIMNYIKVSKQTFNIFFNKEKHEEINERLIAELSMRERKMENILSKLSSQKLKAKTLDKKHGRKAAKKAA</sequence>
<accession>A0A381DLG8</accession>
<feature type="transmembrane region" description="Helical" evidence="1">
    <location>
        <begin position="7"/>
        <end position="26"/>
    </location>
</feature>
<keyword evidence="1" id="KW-1133">Transmembrane helix</keyword>